<dbReference type="SUPFAM" id="SSF51735">
    <property type="entry name" value="NAD(P)-binding Rossmann-fold domains"/>
    <property type="match status" value="1"/>
</dbReference>
<evidence type="ECO:0000259" key="6">
    <source>
        <dbReference type="Pfam" id="PF02826"/>
    </source>
</evidence>
<gene>
    <name evidence="7" type="ORF">ACKQTC_03255</name>
</gene>
<dbReference type="RefSeq" id="WP_408976995.1">
    <property type="nucleotide sequence ID" value="NZ_JBJUVG010000003.1"/>
</dbReference>
<reference evidence="7 8" key="1">
    <citation type="journal article" date="2016" name="Int. J. Syst. Evol. Microbiol.">
        <title>Peptococcus simiae sp. nov., isolated from rhesus macaque faeces and emended description of the genus Peptococcus.</title>
        <authorList>
            <person name="Shkoporov A.N."/>
            <person name="Efimov B.A."/>
            <person name="Kondova I."/>
            <person name="Ouwerling B."/>
            <person name="Chaplin A.V."/>
            <person name="Shcherbakova V.A."/>
            <person name="Langermans J.A.M."/>
        </authorList>
    </citation>
    <scope>NUCLEOTIDE SEQUENCE [LARGE SCALE GENOMIC DNA]</scope>
    <source>
        <strain evidence="7 8">M108</strain>
    </source>
</reference>
<dbReference type="InterPro" id="IPR006140">
    <property type="entry name" value="D-isomer_DH_NAD-bd"/>
</dbReference>
<sequence>MKILVTDGLAKEALAQLRTFAEVDEHFYEPEALGEALKGYDAVIIRSATEVRKEQIDIAKTGALKLIVRAGVGIDNIDHAYAKDQGIHVRNTPSANANAMAELTLAQLFAISRFIAPANVTMRQGQWNKKNYRGVELAGKTLGLIGFGHTARLLAQKCAALGMDILYYDIVGADDQVPYTYMEMSDLIQKADFITLHTPASKDGKPLLDAAAIASMKDGVRLVNCARGGLIDEQALIDALQSGKIAAAGLDVFVGEPEVNPNLVNQPNVSVTPHLGAQTYEAQARVGQEVVDVVKEELC</sequence>
<dbReference type="Pfam" id="PF02826">
    <property type="entry name" value="2-Hacid_dh_C"/>
    <property type="match status" value="1"/>
</dbReference>
<evidence type="ECO:0000256" key="3">
    <source>
        <dbReference type="ARBA" id="ARBA00023027"/>
    </source>
</evidence>
<dbReference type="PROSITE" id="PS00671">
    <property type="entry name" value="D_2_HYDROXYACID_DH_3"/>
    <property type="match status" value="1"/>
</dbReference>
<dbReference type="InterPro" id="IPR050857">
    <property type="entry name" value="D-2-hydroxyacid_DH"/>
</dbReference>
<dbReference type="InterPro" id="IPR036291">
    <property type="entry name" value="NAD(P)-bd_dom_sf"/>
</dbReference>
<dbReference type="PANTHER" id="PTHR42789">
    <property type="entry name" value="D-ISOMER SPECIFIC 2-HYDROXYACID DEHYDROGENASE FAMILY PROTEIN (AFU_ORTHOLOGUE AFUA_6G10090)"/>
    <property type="match status" value="1"/>
</dbReference>
<name>A0ABW9GXU3_9FIRM</name>
<proteinExistence type="inferred from homology"/>
<protein>
    <submittedName>
        <fullName evidence="7">D-2-hydroxyacid dehydrogenase</fullName>
    </submittedName>
</protein>
<dbReference type="Proteomes" id="UP001631949">
    <property type="component" value="Unassembled WGS sequence"/>
</dbReference>
<evidence type="ECO:0000256" key="4">
    <source>
        <dbReference type="RuleBase" id="RU003719"/>
    </source>
</evidence>
<keyword evidence="3" id="KW-0520">NAD</keyword>
<dbReference type="InterPro" id="IPR029753">
    <property type="entry name" value="D-isomer_DH_CS"/>
</dbReference>
<dbReference type="InterPro" id="IPR006139">
    <property type="entry name" value="D-isomer_2_OHA_DH_cat_dom"/>
</dbReference>
<keyword evidence="2 4" id="KW-0560">Oxidoreductase</keyword>
<comment type="similarity">
    <text evidence="1 4">Belongs to the D-isomer specific 2-hydroxyacid dehydrogenase family.</text>
</comment>
<dbReference type="Gene3D" id="3.40.50.720">
    <property type="entry name" value="NAD(P)-binding Rossmann-like Domain"/>
    <property type="match status" value="2"/>
</dbReference>
<feature type="domain" description="D-isomer specific 2-hydroxyacid dehydrogenase NAD-binding" evidence="6">
    <location>
        <begin position="106"/>
        <end position="276"/>
    </location>
</feature>
<evidence type="ECO:0000259" key="5">
    <source>
        <dbReference type="Pfam" id="PF00389"/>
    </source>
</evidence>
<organism evidence="7 8">
    <name type="scientific">Peptococcus simiae</name>
    <dbReference type="NCBI Taxonomy" id="1643805"/>
    <lineage>
        <taxon>Bacteria</taxon>
        <taxon>Bacillati</taxon>
        <taxon>Bacillota</taxon>
        <taxon>Clostridia</taxon>
        <taxon>Eubacteriales</taxon>
        <taxon>Peptococcaceae</taxon>
        <taxon>Peptococcus</taxon>
    </lineage>
</organism>
<evidence type="ECO:0000256" key="2">
    <source>
        <dbReference type="ARBA" id="ARBA00023002"/>
    </source>
</evidence>
<evidence type="ECO:0000313" key="8">
    <source>
        <dbReference type="Proteomes" id="UP001631949"/>
    </source>
</evidence>
<comment type="caution">
    <text evidence="7">The sequence shown here is derived from an EMBL/GenBank/DDBJ whole genome shotgun (WGS) entry which is preliminary data.</text>
</comment>
<keyword evidence="8" id="KW-1185">Reference proteome</keyword>
<dbReference type="Pfam" id="PF00389">
    <property type="entry name" value="2-Hacid_dh"/>
    <property type="match status" value="1"/>
</dbReference>
<dbReference type="SUPFAM" id="SSF52283">
    <property type="entry name" value="Formate/glycerate dehydrogenase catalytic domain-like"/>
    <property type="match status" value="1"/>
</dbReference>
<dbReference type="EMBL" id="JBJUVG010000003">
    <property type="protein sequence ID" value="MFM9413378.1"/>
    <property type="molecule type" value="Genomic_DNA"/>
</dbReference>
<evidence type="ECO:0000256" key="1">
    <source>
        <dbReference type="ARBA" id="ARBA00005854"/>
    </source>
</evidence>
<accession>A0ABW9GXU3</accession>
<evidence type="ECO:0000313" key="7">
    <source>
        <dbReference type="EMBL" id="MFM9413378.1"/>
    </source>
</evidence>
<dbReference type="CDD" id="cd05303">
    <property type="entry name" value="PGDH_2"/>
    <property type="match status" value="1"/>
</dbReference>
<dbReference type="PANTHER" id="PTHR42789:SF1">
    <property type="entry name" value="D-ISOMER SPECIFIC 2-HYDROXYACID DEHYDROGENASE FAMILY PROTEIN (AFU_ORTHOLOGUE AFUA_6G10090)"/>
    <property type="match status" value="1"/>
</dbReference>
<feature type="domain" description="D-isomer specific 2-hydroxyacid dehydrogenase catalytic" evidence="5">
    <location>
        <begin position="3"/>
        <end position="295"/>
    </location>
</feature>